<accession>A0A7X0HLY2</accession>
<sequence length="262" mass="28528">MNPEAVRELFDTEMRREATADHPGVTLERVGDVVRRTSRADDWNGVLWTGLTEETADAAIAEQVRHFRGHGLDFEWKHYAHDLPQDLGRRLLGAGFVAGEPEALMVAETALLPTEPVLPEGVRLVGVTDRSGIDLMVRAHESAFGGDAKKLGEEVLAQLTAAPDTVEIVVAMAGDEPVSAARAEFPPGTQFASLWGGGTAPGWRGRGVYRALVAHRTRLAVQRGYRYLQVDALDTSRPILQHLGFTRLSTTTPYNFTFAGGC</sequence>
<dbReference type="EMBL" id="JACHEM010000039">
    <property type="protein sequence ID" value="MBB6440132.1"/>
    <property type="molecule type" value="Genomic_DNA"/>
</dbReference>
<dbReference type="SUPFAM" id="SSF55729">
    <property type="entry name" value="Acyl-CoA N-acyltransferases (Nat)"/>
    <property type="match status" value="1"/>
</dbReference>
<feature type="domain" description="N-acetyltransferase" evidence="1">
    <location>
        <begin position="122"/>
        <end position="262"/>
    </location>
</feature>
<dbReference type="CDD" id="cd04301">
    <property type="entry name" value="NAT_SF"/>
    <property type="match status" value="1"/>
</dbReference>
<proteinExistence type="predicted"/>
<reference evidence="2 3" key="1">
    <citation type="submission" date="2020-08" db="EMBL/GenBank/DDBJ databases">
        <title>Genomic Encyclopedia of Type Strains, Phase IV (KMG-IV): sequencing the most valuable type-strain genomes for metagenomic binning, comparative biology and taxonomic classification.</title>
        <authorList>
            <person name="Goeker M."/>
        </authorList>
    </citation>
    <scope>NUCLEOTIDE SEQUENCE [LARGE SCALE GENOMIC DNA]</scope>
    <source>
        <strain evidence="2 3">DSM 40141</strain>
    </source>
</reference>
<dbReference type="RefSeq" id="WP_185036592.1">
    <property type="nucleotide sequence ID" value="NZ_BNBN01000009.1"/>
</dbReference>
<name>A0A7X0HLY2_9ACTN</name>
<dbReference type="AlphaFoldDB" id="A0A7X0HLY2"/>
<dbReference type="InterPro" id="IPR000182">
    <property type="entry name" value="GNAT_dom"/>
</dbReference>
<dbReference type="Gene3D" id="3.40.630.30">
    <property type="match status" value="1"/>
</dbReference>
<gene>
    <name evidence="2" type="ORF">HNQ79_006645</name>
</gene>
<dbReference type="Pfam" id="PF00583">
    <property type="entry name" value="Acetyltransf_1"/>
    <property type="match status" value="1"/>
</dbReference>
<evidence type="ECO:0000313" key="3">
    <source>
        <dbReference type="Proteomes" id="UP000540423"/>
    </source>
</evidence>
<protein>
    <submittedName>
        <fullName evidence="2">Ribosomal protein S18 acetylase RimI-like enzyme</fullName>
    </submittedName>
</protein>
<organism evidence="2 3">
    <name type="scientific">Streptomyces candidus</name>
    <dbReference type="NCBI Taxonomy" id="67283"/>
    <lineage>
        <taxon>Bacteria</taxon>
        <taxon>Bacillati</taxon>
        <taxon>Actinomycetota</taxon>
        <taxon>Actinomycetes</taxon>
        <taxon>Kitasatosporales</taxon>
        <taxon>Streptomycetaceae</taxon>
        <taxon>Streptomyces</taxon>
    </lineage>
</organism>
<comment type="caution">
    <text evidence="2">The sequence shown here is derived from an EMBL/GenBank/DDBJ whole genome shotgun (WGS) entry which is preliminary data.</text>
</comment>
<keyword evidence="2" id="KW-0687">Ribonucleoprotein</keyword>
<evidence type="ECO:0000313" key="2">
    <source>
        <dbReference type="EMBL" id="MBB6440132.1"/>
    </source>
</evidence>
<keyword evidence="2" id="KW-0689">Ribosomal protein</keyword>
<dbReference type="Proteomes" id="UP000540423">
    <property type="component" value="Unassembled WGS sequence"/>
</dbReference>
<dbReference type="InterPro" id="IPR016181">
    <property type="entry name" value="Acyl_CoA_acyltransferase"/>
</dbReference>
<keyword evidence="3" id="KW-1185">Reference proteome</keyword>
<evidence type="ECO:0000259" key="1">
    <source>
        <dbReference type="PROSITE" id="PS51186"/>
    </source>
</evidence>
<dbReference type="PROSITE" id="PS51186">
    <property type="entry name" value="GNAT"/>
    <property type="match status" value="1"/>
</dbReference>
<dbReference type="GO" id="GO:0005840">
    <property type="term" value="C:ribosome"/>
    <property type="evidence" value="ECO:0007669"/>
    <property type="project" value="UniProtKB-KW"/>
</dbReference>
<dbReference type="GO" id="GO:0016747">
    <property type="term" value="F:acyltransferase activity, transferring groups other than amino-acyl groups"/>
    <property type="evidence" value="ECO:0007669"/>
    <property type="project" value="InterPro"/>
</dbReference>